<keyword evidence="1" id="KW-1015">Disulfide bond</keyword>
<keyword evidence="3" id="KW-0812">Transmembrane</keyword>
<sequence>MGLLLHRVRFVLFLSIQLLFLRSCDALFTFSLINGNNTAGLLQVRSMLYDAITGYGTVCGTFDGNAATVACASVGLPGYVGRVVPVSLFGVGFGRIMMSNVQCPSTAFANLNDCAYSNESTTTCTHEQDVAISCTYPTTTAPQSSTASFGGGMFKLEYGSSGRLLFRPSDASSSQWSVVCKAGSPADQSFASAGCRSLDTQFSGSGLGFGSASPSGYSTALIVTQCSSFDNTTISNCIGYLGPSSLCHTTGGAVSLNSALTCTAATYVMRLTNVNADNIGLLEVRPSANWKWGRVCHNRNSNNGGVSGLSATVLCRLAGYPGTIGAVVPRPASLASDESPQSPVYLSSVNCPSSQTKSILQCQLSTNATLCTPEMNVYLQCAVPVTQNAASWEFQLVNSRDVFLLRPNASVPWGELLFSTASGYPAGTTALAACRSVGRWFSYGAGWTSASDTFTRRSGIHYMLDVECNSRARNLSECAFSVPTATTVSVTQYAIQLICSTSLQLSLGDGTVSSRTAYGGLLELSTIGASYYMTPVTGNVCWDAFATTELATRACNALFPGRAGVLTTRYGNGFRNENQFSEVNCSDALSVNQCRANRPLAPCSSVVGVDCVVPTSSQNTFEVKVGSISATNTNVATATLLFRPNVTAPWLPMSFDSLTPTVGAVLCLEIGYLQFLSIQVPSTNSTTSYVAPLLSCISGTTPLSRCLLQEGAVRPVQQRTYSYPYALRCSQPQARYFLSGPRSTEGLVYGVMNYLPVTGSICSSSSLVNDTAATSMCSLVGFPGYIGSARSLGAGSGMIFTSNCLSFTKASSISCLSPTTLVNNFTNSDGTMCSHQNDLGLYCAVPSLTSPSTTRLQIMLTSSVTLVRRSASEPWGGLCYDDTTTVYYGQALGRAICATLGFVNFTASFASMPTPPPMNVTGPSFGNFVCADVYNLTNLGQCFYDVSATPCASYARAQCAMVPQWSLRGGTDGLSGNVFVRPGIGDSPWGVLCGRANVSVALATAHCTRIGFVGYEGTVGPIFDAKGGPNYGYIDAFGELQLNPFPANANPCADADIVSISCRKQQAPDAWEYSLPQFGSSTTSPLMVRPLGSSVEWGYIGSMSPYFNLVINPTVACRSVNPDAVVPGYLSQINAPSTGIIYFSAVGCLPDVRSIGECALNRTKLFSNQSRLGILVLSCNYNQPWAWRFNGTSKPGFYSGRLEVQPAGDPVLPWGTVCFVGLQNIASICPRMLGFSGNGLVGKVLTEGNAGGSGPVYLSDLSCPDTANSIGLCSFSNQTATAAKSGTSCTSHANDLAIECAPPQPDEWTYAPIEGCNIRTQYCNIMARAPAAAADAPGSALCYSYLLNREPAWQFLCNSFALGSTPYLSSKLETVGASPTSSSFVQLSCATGLTNYSQCLRVPVSRCTDDLTVQLKCSGSMDLRYSMVNKRTTSSGSTVGIIVASSQVVGVRGVVCSSGGFADPVALSRVCRTVGFDGMVARVIASPLIPAASIGYKVLLDSVACKWSSQADDASLTSVGYCTPTLTSGTCTTTVEVECSLPIAAQSTWSIQRNAVINQAPRTMFLRPNSSAPWGMMCASSYYYPGRFFNEVEKVKSLVCDELFPNQRGLLTMSPGTSNYPPGPPLGNFPIYTSRIFCSANASALSECIFDSYERTSCSIYQDVRCVPAVTASTVAFRLRPISTILSPDANTTFGVLEMKPVGQTLWGTMCRATDTDGAMLCQRAGYFGSTATLVQCPASTSDVSAGMPIYTTSQLDSMIPLPGLVADPNLCNHVINDTCLVCASTPPKAVIAPSTTSSTTMPSSNQATWSVDRNSDSGLVYIRPNSSMAWGLVCSSDRLWTFNESMMFCRWLGCTDRCTAQWSVRSLGSLYGSVFADQIRCPAGASNLQQCTFYEFLDAVSPCASTSAATLTCLPYSPPQTYAPGGGGTPGSTQSPKTGTTTTPPTPPTPSRTATFVISSNTQLDALKAAISSHFNIQVTVTVVSTNPGANESATNATTTTTVLVEFPTAADCSQVVLAANNANSEFSSQNPFILSATVRQTSDDGETKGGGGGTDESSSDNTGAIVGGVIGGLAAIAGIGAAVYVYRQREALKNNGQKAAYQGKNLDALSDDGDEKEPLELTAVVVAHHHHASPPPPPSLPTPTVPIGETDLHATAKTMSPDDIEL</sequence>
<feature type="domain" description="SRCR" evidence="5">
    <location>
        <begin position="1569"/>
        <end position="1667"/>
    </location>
</feature>
<proteinExistence type="predicted"/>
<feature type="domain" description="SRCR" evidence="5">
    <location>
        <begin position="147"/>
        <end position="263"/>
    </location>
</feature>
<evidence type="ECO:0000259" key="5">
    <source>
        <dbReference type="PROSITE" id="PS50287"/>
    </source>
</evidence>
<dbReference type="SUPFAM" id="SSF56487">
    <property type="entry name" value="SRCR-like"/>
    <property type="match status" value="4"/>
</dbReference>
<feature type="domain" description="SRCR" evidence="5">
    <location>
        <begin position="735"/>
        <end position="844"/>
    </location>
</feature>
<feature type="domain" description="SRCR" evidence="5">
    <location>
        <begin position="503"/>
        <end position="612"/>
    </location>
</feature>
<feature type="signal peptide" evidence="4">
    <location>
        <begin position="1"/>
        <end position="26"/>
    </location>
</feature>
<feature type="compositionally biased region" description="Pro residues" evidence="2">
    <location>
        <begin position="2135"/>
        <end position="2146"/>
    </location>
</feature>
<feature type="region of interest" description="Disordered" evidence="2">
    <location>
        <begin position="2130"/>
        <end position="2168"/>
    </location>
</feature>
<dbReference type="Proteomes" id="UP000051952">
    <property type="component" value="Unassembled WGS sequence"/>
</dbReference>
<keyword evidence="3" id="KW-1133">Transmembrane helix</keyword>
<dbReference type="SMART" id="SM00202">
    <property type="entry name" value="SR"/>
    <property type="match status" value="4"/>
</dbReference>
<name>A0A0S4J2Q6_BODSA</name>
<dbReference type="GO" id="GO:0016020">
    <property type="term" value="C:membrane"/>
    <property type="evidence" value="ECO:0007669"/>
    <property type="project" value="InterPro"/>
</dbReference>
<dbReference type="PANTHER" id="PTHR48071:SF28">
    <property type="entry name" value="SRCR DOMAIN-CONTAINING PROTEIN"/>
    <property type="match status" value="1"/>
</dbReference>
<feature type="transmembrane region" description="Helical" evidence="3">
    <location>
        <begin position="2066"/>
        <end position="2088"/>
    </location>
</feature>
<dbReference type="InterPro" id="IPR036772">
    <property type="entry name" value="SRCR-like_dom_sf"/>
</dbReference>
<feature type="domain" description="SRCR" evidence="5">
    <location>
        <begin position="1800"/>
        <end position="1915"/>
    </location>
</feature>
<evidence type="ECO:0000256" key="4">
    <source>
        <dbReference type="SAM" id="SignalP"/>
    </source>
</evidence>
<feature type="domain" description="SRCR" evidence="5">
    <location>
        <begin position="30"/>
        <end position="135"/>
    </location>
</feature>
<feature type="domain" description="SRCR" evidence="5">
    <location>
        <begin position="1187"/>
        <end position="1301"/>
    </location>
</feature>
<feature type="chain" id="PRO_5006621910" evidence="4">
    <location>
        <begin position="27"/>
        <end position="2168"/>
    </location>
</feature>
<organism evidence="6 7">
    <name type="scientific">Bodo saltans</name>
    <name type="common">Flagellated protozoan</name>
    <dbReference type="NCBI Taxonomy" id="75058"/>
    <lineage>
        <taxon>Eukaryota</taxon>
        <taxon>Discoba</taxon>
        <taxon>Euglenozoa</taxon>
        <taxon>Kinetoplastea</taxon>
        <taxon>Metakinetoplastina</taxon>
        <taxon>Eubodonida</taxon>
        <taxon>Bodonidae</taxon>
        <taxon>Bodo</taxon>
    </lineage>
</organism>
<dbReference type="PROSITE" id="PS50287">
    <property type="entry name" value="SRCR_2"/>
    <property type="match status" value="8"/>
</dbReference>
<dbReference type="Gene3D" id="3.10.250.10">
    <property type="entry name" value="SRCR-like domain"/>
    <property type="match status" value="4"/>
</dbReference>
<evidence type="ECO:0000256" key="2">
    <source>
        <dbReference type="SAM" id="MobiDB-lite"/>
    </source>
</evidence>
<protein>
    <submittedName>
        <fullName evidence="6">Membrane-associated protein, putative</fullName>
    </submittedName>
</protein>
<dbReference type="PANTHER" id="PTHR48071">
    <property type="entry name" value="SRCR DOMAIN-CONTAINING PROTEIN"/>
    <property type="match status" value="1"/>
</dbReference>
<feature type="compositionally biased region" description="Low complexity" evidence="2">
    <location>
        <begin position="1932"/>
        <end position="1944"/>
    </location>
</feature>
<keyword evidence="4" id="KW-0732">Signal</keyword>
<accession>A0A0S4J2Q6</accession>
<dbReference type="VEuPathDB" id="TriTrypDB:BSAL_76685"/>
<gene>
    <name evidence="6" type="ORF">BSAL_76685</name>
</gene>
<feature type="region of interest" description="Disordered" evidence="2">
    <location>
        <begin position="1923"/>
        <end position="1952"/>
    </location>
</feature>
<evidence type="ECO:0000256" key="1">
    <source>
        <dbReference type="ARBA" id="ARBA00023157"/>
    </source>
</evidence>
<dbReference type="InterPro" id="IPR001190">
    <property type="entry name" value="SRCR"/>
</dbReference>
<dbReference type="EMBL" id="CYKH01000725">
    <property type="protein sequence ID" value="CUG27054.1"/>
    <property type="molecule type" value="Genomic_DNA"/>
</dbReference>
<dbReference type="Pfam" id="PF00530">
    <property type="entry name" value="SRCR"/>
    <property type="match status" value="3"/>
</dbReference>
<dbReference type="OrthoDB" id="536948at2759"/>
<feature type="region of interest" description="Disordered" evidence="2">
    <location>
        <begin position="2043"/>
        <end position="2063"/>
    </location>
</feature>
<reference evidence="7" key="1">
    <citation type="submission" date="2015-09" db="EMBL/GenBank/DDBJ databases">
        <authorList>
            <consortium name="Pathogen Informatics"/>
        </authorList>
    </citation>
    <scope>NUCLEOTIDE SEQUENCE [LARGE SCALE GENOMIC DNA]</scope>
    <source>
        <strain evidence="7">Lake Konstanz</strain>
    </source>
</reference>
<keyword evidence="3" id="KW-0472">Membrane</keyword>
<evidence type="ECO:0000313" key="7">
    <source>
        <dbReference type="Proteomes" id="UP000051952"/>
    </source>
</evidence>
<evidence type="ECO:0000256" key="3">
    <source>
        <dbReference type="SAM" id="Phobius"/>
    </source>
</evidence>
<evidence type="ECO:0000313" key="6">
    <source>
        <dbReference type="EMBL" id="CUG27054.1"/>
    </source>
</evidence>
<keyword evidence="7" id="KW-1185">Reference proteome</keyword>
<feature type="domain" description="SRCR" evidence="5">
    <location>
        <begin position="269"/>
        <end position="382"/>
    </location>
</feature>